<evidence type="ECO:0000256" key="1">
    <source>
        <dbReference type="SAM" id="Phobius"/>
    </source>
</evidence>
<feature type="domain" description="Protein-glutamine gamma-glutamyltransferase-like C-terminal" evidence="2">
    <location>
        <begin position="158"/>
        <end position="225"/>
    </location>
</feature>
<evidence type="ECO:0000313" key="4">
    <source>
        <dbReference type="Proteomes" id="UP001501207"/>
    </source>
</evidence>
<protein>
    <submittedName>
        <fullName evidence="3">DUF4129 domain-containing protein</fullName>
    </submittedName>
</protein>
<dbReference type="RefSeq" id="WP_344974682.1">
    <property type="nucleotide sequence ID" value="NZ_BAABFN010000001.1"/>
</dbReference>
<evidence type="ECO:0000259" key="2">
    <source>
        <dbReference type="Pfam" id="PF13559"/>
    </source>
</evidence>
<feature type="transmembrane region" description="Helical" evidence="1">
    <location>
        <begin position="89"/>
        <end position="115"/>
    </location>
</feature>
<proteinExistence type="predicted"/>
<dbReference type="Proteomes" id="UP001501207">
    <property type="component" value="Unassembled WGS sequence"/>
</dbReference>
<keyword evidence="1" id="KW-1133">Transmembrane helix</keyword>
<accession>A0ABP8FF31</accession>
<gene>
    <name evidence="3" type="ORF">GCM10023143_04630</name>
</gene>
<evidence type="ECO:0000313" key="3">
    <source>
        <dbReference type="EMBL" id="GAA4302321.1"/>
    </source>
</evidence>
<dbReference type="Pfam" id="PF13559">
    <property type="entry name" value="DUF4129"/>
    <property type="match status" value="1"/>
</dbReference>
<sequence length="243" mass="28541">MRWLPFLYLLCLSPAVNGRQHALRYDSSRVERRQVSPAQLQKYRQQREFRYDRQDRSAYASLWSRLWDWLWERYFDLFGRSGGGLLLRILLWGLCIGVLGYFLFRVLGMNAILLLGKKNREEALPYVVGEEDINAPGFEAALAAAIAQKQYRLAVRLLYLQCLKQLNDRAMIRWQPGKTNRHYLQELSGTTAAPLFGELTRSYEYAWYGEMPVAPRQFEDIRNRFEQFRTMVDRPEAEAGGDK</sequence>
<keyword evidence="1" id="KW-0472">Membrane</keyword>
<organism evidence="3 4">
    <name type="scientific">Compostibacter hankyongensis</name>
    <dbReference type="NCBI Taxonomy" id="1007089"/>
    <lineage>
        <taxon>Bacteria</taxon>
        <taxon>Pseudomonadati</taxon>
        <taxon>Bacteroidota</taxon>
        <taxon>Chitinophagia</taxon>
        <taxon>Chitinophagales</taxon>
        <taxon>Chitinophagaceae</taxon>
        <taxon>Compostibacter</taxon>
    </lineage>
</organism>
<dbReference type="EMBL" id="BAABFN010000001">
    <property type="protein sequence ID" value="GAA4302321.1"/>
    <property type="molecule type" value="Genomic_DNA"/>
</dbReference>
<comment type="caution">
    <text evidence="3">The sequence shown here is derived from an EMBL/GenBank/DDBJ whole genome shotgun (WGS) entry which is preliminary data.</text>
</comment>
<dbReference type="InterPro" id="IPR025403">
    <property type="entry name" value="TgpA-like_C"/>
</dbReference>
<keyword evidence="1" id="KW-0812">Transmembrane</keyword>
<name>A0ABP8FF31_9BACT</name>
<reference evidence="4" key="1">
    <citation type="journal article" date="2019" name="Int. J. Syst. Evol. Microbiol.">
        <title>The Global Catalogue of Microorganisms (GCM) 10K type strain sequencing project: providing services to taxonomists for standard genome sequencing and annotation.</title>
        <authorList>
            <consortium name="The Broad Institute Genomics Platform"/>
            <consortium name="The Broad Institute Genome Sequencing Center for Infectious Disease"/>
            <person name="Wu L."/>
            <person name="Ma J."/>
        </authorList>
    </citation>
    <scope>NUCLEOTIDE SEQUENCE [LARGE SCALE GENOMIC DNA]</scope>
    <source>
        <strain evidence="4">JCM 17664</strain>
    </source>
</reference>
<keyword evidence="4" id="KW-1185">Reference proteome</keyword>